<evidence type="ECO:0000256" key="1">
    <source>
        <dbReference type="ARBA" id="ARBA00011881"/>
    </source>
</evidence>
<evidence type="ECO:0000259" key="11">
    <source>
        <dbReference type="Pfam" id="PF23358"/>
    </source>
</evidence>
<reference evidence="12 13" key="1">
    <citation type="submission" date="2024-01" db="EMBL/GenBank/DDBJ databases">
        <title>A draft genome for a cacao thread blight-causing isolate of Paramarasmius palmivorus.</title>
        <authorList>
            <person name="Baruah I.K."/>
            <person name="Bukari Y."/>
            <person name="Amoako-Attah I."/>
            <person name="Meinhardt L.W."/>
            <person name="Bailey B.A."/>
            <person name="Cohen S.P."/>
        </authorList>
    </citation>
    <scope>NUCLEOTIDE SEQUENCE [LARGE SCALE GENOMIC DNA]</scope>
    <source>
        <strain evidence="12 13">GH-12</strain>
    </source>
</reference>
<dbReference type="CDD" id="cd09817">
    <property type="entry name" value="linoleate_diol_synthase_like"/>
    <property type="match status" value="1"/>
</dbReference>
<dbReference type="Pfam" id="PF23358">
    <property type="entry name" value="OST48_MD"/>
    <property type="match status" value="1"/>
</dbReference>
<keyword evidence="4" id="KW-0223">Dioxygenase</keyword>
<dbReference type="InterPro" id="IPR050783">
    <property type="entry name" value="Oxylipin_biosynth_metab"/>
</dbReference>
<dbReference type="InterPro" id="IPR034812">
    <property type="entry name" value="Ppo-like_N"/>
</dbReference>
<feature type="region of interest" description="Disordered" evidence="8">
    <location>
        <begin position="1"/>
        <end position="44"/>
    </location>
</feature>
<dbReference type="PANTHER" id="PTHR11903">
    <property type="entry name" value="PROSTAGLANDIN G/H SYNTHASE"/>
    <property type="match status" value="1"/>
</dbReference>
<dbReference type="GO" id="GO:0004497">
    <property type="term" value="F:monooxygenase activity"/>
    <property type="evidence" value="ECO:0007669"/>
    <property type="project" value="InterPro"/>
</dbReference>
<evidence type="ECO:0000256" key="2">
    <source>
        <dbReference type="ARBA" id="ARBA00022617"/>
    </source>
</evidence>
<dbReference type="Gene3D" id="1.10.640.10">
    <property type="entry name" value="Haem peroxidase domain superfamily, animal type"/>
    <property type="match status" value="1"/>
</dbReference>
<proteinExistence type="predicted"/>
<dbReference type="EMBL" id="JAYKXP010000017">
    <property type="protein sequence ID" value="KAK7049205.1"/>
    <property type="molecule type" value="Genomic_DNA"/>
</dbReference>
<keyword evidence="3 7" id="KW-0479">Metal-binding</keyword>
<keyword evidence="6 7" id="KW-0408">Iron</keyword>
<feature type="transmembrane region" description="Helical" evidence="9">
    <location>
        <begin position="1444"/>
        <end position="1466"/>
    </location>
</feature>
<feature type="domain" description="OST48 middle" evidence="11">
    <location>
        <begin position="1326"/>
        <end position="1466"/>
    </location>
</feature>
<sequence>MLNRKSSVFERAKARRTENASTDSNVATTANGSATSSAPHPKGRMLKDLTDQLKKGIPIGTEPSALSAVLDAVRHSESIDDRKLLLEHALSFISNLPPGEFAQDAQDRVIKLLYNDLYHPPATCIGNKYAWRTADGSFNNVSIPEMGRAGEPYARSVQQSHPLPAHELPDPGLIFDTLLKREGFVKHPAGLSSLMFSFAALVIHTCFRTSHTDVNINETSSYVDLSPLYGHNQASQDKVRDRNGGRGFLYPDVFAEDRLLLLPPAVCVILVLFSRNHNYIAEKLFEINERGTFEDPTKLSREKLLQQDEEIFQTARLVNCGWFGSAVFSDYVSCILGLVRQGSNWTLNPFEEIRNSDHSTFERGNGNVCSVEFNCLYRWHATTSVEDEKWVNQVFENVFEGKRPEDVQPADFKAAAKKLQSTTPDIKHWTFGGLDRQENGMFKDEDLANVLKNATEHPAGAFRARGTPASMRLHEIMGIMQNRQWGVCSLNDFRRYLGLKPYSSFLEWNPDPEIAYAAEKLYGNIEYLELYVGLQAEESKPVVEGAGLCPGYTISRAILSDAIALTRGDRYFTHDYTPFNLTAWGFADCQRDPNAYGFGSTLGRLFLRTLPKQFTENSVYAFFALQTPESMKTYLKKLKLDGAYDADRPTPSPAYTVASDYSQVGDILKSSAFTAPQYQERASRIVKGKGFFSTAESREEQEKVLEILSSTESLEHTRRFFFETTIKLIEGNSWTLPGSKACVVDLVRDVFKAVPAYWVAELAGIPLKTSASSSGVFTPNELFEMLGDIYSFVFLDVEMSRVRVLQARVQAHVETLTDHIETGLRLGLKRLSVAGLIGTVSSLFSRGKQSESHVIVKKLQDLGYSNDQLTNTILAIMVGAVPELSLALTNMVNLILDSSQEDAVRGLANDANANFAGFAKESLRLDPPFQGVFRVAANDQAVSGQSYAKGSKIFLDLVTACQNEKAFPNPQSFNINRVTKHHLFTDDGIYRCLGEVLTEKIMGEVLRAVFSLNGIKRAPENSGKLKRFQDQTRPELRFAYLSEAKKVSPWPTSISGDTVLVILDPAKRADYSIFFGGLEARGYELTFRSPKDETPLLIEDDLPKFAHVVLLGTDTKNFAKDITPQVLVQLLSGNTNLLIALSPKQNLITSLAPEFSLILPPPNTPLISHFPERKEPANVVPISIPRSSVDTPPILTPSTAPIWFSGIPFALGQNPLLFPILNAPAESFAADADATADVLADAAEKGGEGLWAGTQLAVAAGFQALGGARVAWVGGAEVFSDAFANKDIEDGVKSGNKQFAQDVAAWAFQENLVLRIDDASHQYVNGSTPEHYTINDQVEYTVSISKYNPKFSIWEPYSAITDMQLEFTMLDPHIRTALPRSEGRNGKKEKGVYRVQFRAPDRHGVFKFVLDYKRKGWTHLQNSITVPVVPPRHDGYPRFLSAAWPYYAGAISTSVGFFLFAAGWLAGDVSSNDAKKAGKAE</sequence>
<dbReference type="GO" id="GO:0006631">
    <property type="term" value="P:fatty acid metabolic process"/>
    <property type="evidence" value="ECO:0007669"/>
    <property type="project" value="UniProtKB-ARBA"/>
</dbReference>
<evidence type="ECO:0000256" key="9">
    <source>
        <dbReference type="SAM" id="Phobius"/>
    </source>
</evidence>
<evidence type="ECO:0008006" key="14">
    <source>
        <dbReference type="Google" id="ProtNLM"/>
    </source>
</evidence>
<keyword evidence="9" id="KW-1133">Transmembrane helix</keyword>
<comment type="subunit">
    <text evidence="1">Homotetramer.</text>
</comment>
<evidence type="ECO:0000256" key="5">
    <source>
        <dbReference type="ARBA" id="ARBA00023002"/>
    </source>
</evidence>
<evidence type="ECO:0000256" key="3">
    <source>
        <dbReference type="ARBA" id="ARBA00022723"/>
    </source>
</evidence>
<dbReference type="GO" id="GO:0020037">
    <property type="term" value="F:heme binding"/>
    <property type="evidence" value="ECO:0007669"/>
    <property type="project" value="InterPro"/>
</dbReference>
<dbReference type="Proteomes" id="UP001383192">
    <property type="component" value="Unassembled WGS sequence"/>
</dbReference>
<accession>A0AAW0DFW0</accession>
<feature type="compositionally biased region" description="Basic and acidic residues" evidence="8">
    <location>
        <begin position="7"/>
        <end position="18"/>
    </location>
</feature>
<feature type="compositionally biased region" description="Low complexity" evidence="8">
    <location>
        <begin position="24"/>
        <end position="38"/>
    </location>
</feature>
<dbReference type="GO" id="GO:0005506">
    <property type="term" value="F:iron ion binding"/>
    <property type="evidence" value="ECO:0007669"/>
    <property type="project" value="InterPro"/>
</dbReference>
<dbReference type="SUPFAM" id="SSF48264">
    <property type="entry name" value="Cytochrome P450"/>
    <property type="match status" value="1"/>
</dbReference>
<dbReference type="GO" id="GO:0016705">
    <property type="term" value="F:oxidoreductase activity, acting on paired donors, with incorporation or reduction of molecular oxygen"/>
    <property type="evidence" value="ECO:0007669"/>
    <property type="project" value="InterPro"/>
</dbReference>
<evidence type="ECO:0000313" key="13">
    <source>
        <dbReference type="Proteomes" id="UP001383192"/>
    </source>
</evidence>
<dbReference type="Pfam" id="PF03345">
    <property type="entry name" value="OST48_N"/>
    <property type="match status" value="1"/>
</dbReference>
<evidence type="ECO:0000259" key="10">
    <source>
        <dbReference type="Pfam" id="PF03345"/>
    </source>
</evidence>
<evidence type="ECO:0000256" key="7">
    <source>
        <dbReference type="PIRSR" id="PIRSR619791-2"/>
    </source>
</evidence>
<evidence type="ECO:0000256" key="4">
    <source>
        <dbReference type="ARBA" id="ARBA00022964"/>
    </source>
</evidence>
<dbReference type="InterPro" id="IPR037120">
    <property type="entry name" value="Haem_peroxidase_sf_animal"/>
</dbReference>
<dbReference type="InterPro" id="IPR055459">
    <property type="entry name" value="OST48_MD"/>
</dbReference>
<keyword evidence="2 7" id="KW-0349">Heme</keyword>
<comment type="caution">
    <text evidence="12">The sequence shown here is derived from an EMBL/GenBank/DDBJ whole genome shotgun (WGS) entry which is preliminary data.</text>
</comment>
<dbReference type="InterPro" id="IPR001128">
    <property type="entry name" value="Cyt_P450"/>
</dbReference>
<dbReference type="Gene3D" id="1.10.630.10">
    <property type="entry name" value="Cytochrome P450"/>
    <property type="match status" value="1"/>
</dbReference>
<gene>
    <name evidence="12" type="ORF">VNI00_005806</name>
</gene>
<keyword evidence="9" id="KW-0472">Membrane</keyword>
<dbReference type="InterPro" id="IPR055457">
    <property type="entry name" value="OST48_N"/>
</dbReference>
<dbReference type="PROSITE" id="PS50292">
    <property type="entry name" value="PEROXIDASE_3"/>
    <property type="match status" value="1"/>
</dbReference>
<dbReference type="Pfam" id="PF00067">
    <property type="entry name" value="p450"/>
    <property type="match status" value="1"/>
</dbReference>
<dbReference type="InterPro" id="IPR010255">
    <property type="entry name" value="Haem_peroxidase_sf"/>
</dbReference>
<dbReference type="SUPFAM" id="SSF48113">
    <property type="entry name" value="Heme-dependent peroxidases"/>
    <property type="match status" value="1"/>
</dbReference>
<dbReference type="GO" id="GO:0006979">
    <property type="term" value="P:response to oxidative stress"/>
    <property type="evidence" value="ECO:0007669"/>
    <property type="project" value="InterPro"/>
</dbReference>
<dbReference type="PANTHER" id="PTHR11903:SF37">
    <property type="entry name" value="PSI-PRODUCING OXYGENASE A"/>
    <property type="match status" value="1"/>
</dbReference>
<evidence type="ECO:0000256" key="6">
    <source>
        <dbReference type="ARBA" id="ARBA00023004"/>
    </source>
</evidence>
<evidence type="ECO:0000256" key="8">
    <source>
        <dbReference type="SAM" id="MobiDB-lite"/>
    </source>
</evidence>
<dbReference type="Pfam" id="PF03098">
    <property type="entry name" value="An_peroxidase"/>
    <property type="match status" value="1"/>
</dbReference>
<keyword evidence="13" id="KW-1185">Reference proteome</keyword>
<feature type="binding site" description="axial binding residue" evidence="7">
    <location>
        <position position="380"/>
    </location>
    <ligand>
        <name>heme b</name>
        <dbReference type="ChEBI" id="CHEBI:60344"/>
    </ligand>
    <ligandPart>
        <name>Fe</name>
        <dbReference type="ChEBI" id="CHEBI:18248"/>
    </ligandPart>
</feature>
<dbReference type="InterPro" id="IPR036396">
    <property type="entry name" value="Cyt_P450_sf"/>
</dbReference>
<keyword evidence="5" id="KW-0560">Oxidoreductase</keyword>
<keyword evidence="9" id="KW-0812">Transmembrane</keyword>
<dbReference type="GO" id="GO:0051213">
    <property type="term" value="F:dioxygenase activity"/>
    <property type="evidence" value="ECO:0007669"/>
    <property type="project" value="UniProtKB-KW"/>
</dbReference>
<dbReference type="InterPro" id="IPR019791">
    <property type="entry name" value="Haem_peroxidase_animal"/>
</dbReference>
<dbReference type="GO" id="GO:0004601">
    <property type="term" value="F:peroxidase activity"/>
    <property type="evidence" value="ECO:0007669"/>
    <property type="project" value="InterPro"/>
</dbReference>
<organism evidence="12 13">
    <name type="scientific">Paramarasmius palmivorus</name>
    <dbReference type="NCBI Taxonomy" id="297713"/>
    <lineage>
        <taxon>Eukaryota</taxon>
        <taxon>Fungi</taxon>
        <taxon>Dikarya</taxon>
        <taxon>Basidiomycota</taxon>
        <taxon>Agaricomycotina</taxon>
        <taxon>Agaricomycetes</taxon>
        <taxon>Agaricomycetidae</taxon>
        <taxon>Agaricales</taxon>
        <taxon>Marasmiineae</taxon>
        <taxon>Marasmiaceae</taxon>
        <taxon>Paramarasmius</taxon>
    </lineage>
</organism>
<protein>
    <recommendedName>
        <fullName evidence="14">Dolichyl-diphosphooligosaccharide--protein glycosyltransferase subunit WBP1</fullName>
    </recommendedName>
</protein>
<feature type="domain" description="OST48 N-terminal" evidence="10">
    <location>
        <begin position="1059"/>
        <end position="1307"/>
    </location>
</feature>
<name>A0AAW0DFW0_9AGAR</name>
<evidence type="ECO:0000313" key="12">
    <source>
        <dbReference type="EMBL" id="KAK7049205.1"/>
    </source>
</evidence>